<keyword evidence="1" id="KW-0614">Plasmid</keyword>
<sequence length="30" mass="3247">MTIIAGTPTAVITMSGIRPMVARAPNRYQE</sequence>
<dbReference type="HOGENOM" id="CLU_3401526_0_0_2"/>
<proteinExistence type="predicted"/>
<dbReference type="KEGG" id="hje:HacjB3_16371"/>
<dbReference type="EMBL" id="CP002063">
    <property type="protein sequence ID" value="ADJ16630.1"/>
    <property type="molecule type" value="Genomic_DNA"/>
</dbReference>
<organism evidence="1 2">
    <name type="scientific">Halalkalicoccus jeotgali (strain DSM 18796 / CECT 7217 / JCM 14584 / KCTC 4019 / B3)</name>
    <dbReference type="NCBI Taxonomy" id="795797"/>
    <lineage>
        <taxon>Archaea</taxon>
        <taxon>Methanobacteriati</taxon>
        <taxon>Methanobacteriota</taxon>
        <taxon>Stenosarchaea group</taxon>
        <taxon>Halobacteria</taxon>
        <taxon>Halobacteriales</taxon>
        <taxon>Halococcaceae</taxon>
        <taxon>Halalkalicoccus</taxon>
    </lineage>
</organism>
<name>D8JBH7_HALJB</name>
<protein>
    <submittedName>
        <fullName evidence="1">Uncharacterized protein</fullName>
    </submittedName>
</protein>
<evidence type="ECO:0000313" key="1">
    <source>
        <dbReference type="EMBL" id="ADJ16630.1"/>
    </source>
</evidence>
<evidence type="ECO:0000313" key="2">
    <source>
        <dbReference type="Proteomes" id="UP000000390"/>
    </source>
</evidence>
<dbReference type="Proteomes" id="UP000000390">
    <property type="component" value="Plasmid 1"/>
</dbReference>
<reference evidence="1 2" key="1">
    <citation type="journal article" date="2010" name="J. Bacteriol.">
        <title>Complete genome sequence of Halalkalicoccus jeotgali B3(T), an extremely halophilic archaeon.</title>
        <authorList>
            <person name="Roh S.W."/>
            <person name="Nam Y.D."/>
            <person name="Nam S.H."/>
            <person name="Choi S.H."/>
            <person name="Park H.S."/>
            <person name="Bae J.W."/>
        </authorList>
    </citation>
    <scope>NUCLEOTIDE SEQUENCE [LARGE SCALE GENOMIC DNA]</scope>
    <source>
        <strain evidence="2">DSM 18796 / CECT 7217 / JCM 14584 / KCTC 4019 / B3</strain>
        <plasmid evidence="2">1</plasmid>
    </source>
</reference>
<geneLocation type="plasmid" evidence="1 2">
    <name>1</name>
</geneLocation>
<gene>
    <name evidence="1" type="ordered locus">HacjB3_16371</name>
</gene>
<dbReference type="AlphaFoldDB" id="D8JBH7"/>
<accession>D8JBH7</accession>